<sequence length="399" mass="44069">MTLETHNGQRQFVLPKALAEPVSPSARVGFVPKRAQKALKAGSNEHRSSITRENTGKARSSAPLSFESSLTALAASTTGEHTTSANAFPTDGISLTRFSGLEGFDRPAQLDHAARSIAQDAAPSSLLADIDPSTPINSAIFRRANKHFVPYAAPQSNALNTPIQPTTTPLNSALQIHPGSVARNSLGTPKAMASDVKQNRVLNLAPPSRSATPALSQQEIESHGPVDYAVFHSLMIAQGKKEKLLKQKDETLEQLQQHVQELEAKNSVCANELNHIKQQTRKYIQDCDKLVRTTQQEMTTYRQSSKEAYDRLLEETRAEASEWASIRTNMRERIEDLEAQLDQIQEQYKKVAPELLREAEISKHQADFLRDKLLVATSDLADAKNRIQELEHGSSQDKI</sequence>
<comment type="caution">
    <text evidence="1">The sequence shown here is derived from an EMBL/GenBank/DDBJ whole genome shotgun (WGS) entry which is preliminary data.</text>
</comment>
<gene>
    <name evidence="1" type="ORF">ACOLOM_LOCUS8971</name>
</gene>
<dbReference type="Proteomes" id="UP000789525">
    <property type="component" value="Unassembled WGS sequence"/>
</dbReference>
<accession>A0ACA9NTY7</accession>
<name>A0ACA9NTY7_9GLOM</name>
<organism evidence="1 2">
    <name type="scientific">Acaulospora colombiana</name>
    <dbReference type="NCBI Taxonomy" id="27376"/>
    <lineage>
        <taxon>Eukaryota</taxon>
        <taxon>Fungi</taxon>
        <taxon>Fungi incertae sedis</taxon>
        <taxon>Mucoromycota</taxon>
        <taxon>Glomeromycotina</taxon>
        <taxon>Glomeromycetes</taxon>
        <taxon>Diversisporales</taxon>
        <taxon>Acaulosporaceae</taxon>
        <taxon>Acaulospora</taxon>
    </lineage>
</organism>
<feature type="non-terminal residue" evidence="1">
    <location>
        <position position="399"/>
    </location>
</feature>
<proteinExistence type="predicted"/>
<protein>
    <submittedName>
        <fullName evidence="1">16684_t:CDS:1</fullName>
    </submittedName>
</protein>
<evidence type="ECO:0000313" key="2">
    <source>
        <dbReference type="Proteomes" id="UP000789525"/>
    </source>
</evidence>
<keyword evidence="2" id="KW-1185">Reference proteome</keyword>
<dbReference type="EMBL" id="CAJVPT010024675">
    <property type="protein sequence ID" value="CAG8671546.1"/>
    <property type="molecule type" value="Genomic_DNA"/>
</dbReference>
<evidence type="ECO:0000313" key="1">
    <source>
        <dbReference type="EMBL" id="CAG8671546.1"/>
    </source>
</evidence>
<reference evidence="1" key="1">
    <citation type="submission" date="2021-06" db="EMBL/GenBank/DDBJ databases">
        <authorList>
            <person name="Kallberg Y."/>
            <person name="Tangrot J."/>
            <person name="Rosling A."/>
        </authorList>
    </citation>
    <scope>NUCLEOTIDE SEQUENCE</scope>
    <source>
        <strain evidence="1">CL356</strain>
    </source>
</reference>